<dbReference type="Proteomes" id="UP000297065">
    <property type="component" value="Chromosome"/>
</dbReference>
<feature type="transmembrane region" description="Helical" evidence="7">
    <location>
        <begin position="257"/>
        <end position="281"/>
    </location>
</feature>
<comment type="subcellular location">
    <subcellularLocation>
        <location evidence="1">Cell membrane</location>
        <topology evidence="1">Multi-pass membrane protein</topology>
    </subcellularLocation>
</comment>
<evidence type="ECO:0000313" key="8">
    <source>
        <dbReference type="EMBL" id="QCC86159.1"/>
    </source>
</evidence>
<feature type="region of interest" description="Disordered" evidence="6">
    <location>
        <begin position="331"/>
        <end position="350"/>
    </location>
</feature>
<keyword evidence="3 7" id="KW-0812">Transmembrane</keyword>
<protein>
    <submittedName>
        <fullName evidence="8">Branched-chain amino acid ABC transporter permease</fullName>
    </submittedName>
</protein>
<keyword evidence="4 7" id="KW-1133">Transmembrane helix</keyword>
<accession>A0A4P7UJ61</accession>
<dbReference type="GO" id="GO:0015658">
    <property type="term" value="F:branched-chain amino acid transmembrane transporter activity"/>
    <property type="evidence" value="ECO:0007669"/>
    <property type="project" value="InterPro"/>
</dbReference>
<feature type="transmembrane region" description="Helical" evidence="7">
    <location>
        <begin position="169"/>
        <end position="186"/>
    </location>
</feature>
<evidence type="ECO:0000256" key="2">
    <source>
        <dbReference type="ARBA" id="ARBA00022475"/>
    </source>
</evidence>
<evidence type="ECO:0000256" key="3">
    <source>
        <dbReference type="ARBA" id="ARBA00022692"/>
    </source>
</evidence>
<evidence type="ECO:0000256" key="1">
    <source>
        <dbReference type="ARBA" id="ARBA00004651"/>
    </source>
</evidence>
<feature type="transmembrane region" description="Helical" evidence="7">
    <location>
        <begin position="15"/>
        <end position="34"/>
    </location>
</feature>
<name>A0A4P7UJ61_DESDE</name>
<keyword evidence="2" id="KW-1003">Cell membrane</keyword>
<dbReference type="Pfam" id="PF02653">
    <property type="entry name" value="BPD_transp_2"/>
    <property type="match status" value="1"/>
</dbReference>
<dbReference type="EMBL" id="CP036295">
    <property type="protein sequence ID" value="QCC86159.1"/>
    <property type="molecule type" value="Genomic_DNA"/>
</dbReference>
<keyword evidence="5 7" id="KW-0472">Membrane</keyword>
<gene>
    <name evidence="8" type="ORF">DDIC_09795</name>
</gene>
<dbReference type="OrthoDB" id="9780757at2"/>
<evidence type="ECO:0000256" key="7">
    <source>
        <dbReference type="SAM" id="Phobius"/>
    </source>
</evidence>
<evidence type="ECO:0000313" key="9">
    <source>
        <dbReference type="Proteomes" id="UP000297065"/>
    </source>
</evidence>
<sequence length="350" mass="36755">MGSSGGRSMNARNGLLGGPTLAVAVVLILMPLALPSSTLATEILIFAMAVLACNLLLGYGGLLSFGQGLFFGAGSYVAALTMMHAHFSLLAALLAAMCCGAVIAAFVGAMAIRRVGIYFVMMTLAFSQTGYFLAYTLSDWTGGDNGLLNVPRPPLALFGVTLADLNGGMAYYAFVAVLFLLVFIAARRVIASPFGSTLIAIRENETRAYAVGYDARRFKMLAFALSGAVTSLAGGLYAMQLHFVPLENIQMAMSEHIVIMTVIGGTGSLFGSLLGAGSWVILADLLSSIWPRWMILMGGGLIAVVLFLRGGLWSGLEALMQRLCTKKRAPAQTDAITPDDTAAPGKGEQE</sequence>
<dbReference type="GO" id="GO:0005886">
    <property type="term" value="C:plasma membrane"/>
    <property type="evidence" value="ECO:0007669"/>
    <property type="project" value="UniProtKB-SubCell"/>
</dbReference>
<dbReference type="CDD" id="cd06581">
    <property type="entry name" value="TM_PBP1_LivM_like"/>
    <property type="match status" value="1"/>
</dbReference>
<feature type="transmembrane region" description="Helical" evidence="7">
    <location>
        <begin position="293"/>
        <end position="312"/>
    </location>
</feature>
<dbReference type="InterPro" id="IPR043428">
    <property type="entry name" value="LivM-like"/>
</dbReference>
<feature type="transmembrane region" description="Helical" evidence="7">
    <location>
        <begin position="85"/>
        <end position="108"/>
    </location>
</feature>
<dbReference type="InterPro" id="IPR001851">
    <property type="entry name" value="ABC_transp_permease"/>
</dbReference>
<evidence type="ECO:0000256" key="4">
    <source>
        <dbReference type="ARBA" id="ARBA00022989"/>
    </source>
</evidence>
<feature type="transmembrane region" description="Helical" evidence="7">
    <location>
        <begin position="115"/>
        <end position="137"/>
    </location>
</feature>
<dbReference type="PANTHER" id="PTHR30482">
    <property type="entry name" value="HIGH-AFFINITY BRANCHED-CHAIN AMINO ACID TRANSPORT SYSTEM PERMEASE"/>
    <property type="match status" value="1"/>
</dbReference>
<dbReference type="AlphaFoldDB" id="A0A4P7UJ61"/>
<evidence type="ECO:0000256" key="5">
    <source>
        <dbReference type="ARBA" id="ARBA00023136"/>
    </source>
</evidence>
<feature type="transmembrane region" description="Helical" evidence="7">
    <location>
        <begin position="220"/>
        <end position="237"/>
    </location>
</feature>
<dbReference type="PANTHER" id="PTHR30482:SF17">
    <property type="entry name" value="ABC TRANSPORTER ATP-BINDING PROTEIN"/>
    <property type="match status" value="1"/>
</dbReference>
<proteinExistence type="predicted"/>
<feature type="transmembrane region" description="Helical" evidence="7">
    <location>
        <begin position="43"/>
        <end position="65"/>
    </location>
</feature>
<reference evidence="8 9" key="1">
    <citation type="submission" date="2019-02" db="EMBL/GenBank/DDBJ databases">
        <title>Complete Genome Sequence of Desulfovibrio desulfuricans IC1, a Sulfonate Utilizing Anaerobe.</title>
        <authorList>
            <person name="Day L.A."/>
            <person name="De Leon K.B."/>
            <person name="Wall J.D."/>
        </authorList>
    </citation>
    <scope>NUCLEOTIDE SEQUENCE [LARGE SCALE GENOMIC DNA]</scope>
    <source>
        <strain evidence="8 9">IC1</strain>
    </source>
</reference>
<organism evidence="8 9">
    <name type="scientific">Desulfovibrio desulfuricans</name>
    <dbReference type="NCBI Taxonomy" id="876"/>
    <lineage>
        <taxon>Bacteria</taxon>
        <taxon>Pseudomonadati</taxon>
        <taxon>Thermodesulfobacteriota</taxon>
        <taxon>Desulfovibrionia</taxon>
        <taxon>Desulfovibrionales</taxon>
        <taxon>Desulfovibrionaceae</taxon>
        <taxon>Desulfovibrio</taxon>
    </lineage>
</organism>
<evidence type="ECO:0000256" key="6">
    <source>
        <dbReference type="SAM" id="MobiDB-lite"/>
    </source>
</evidence>